<organism evidence="3 4">
    <name type="scientific">Pedobacter kyungheensis</name>
    <dbReference type="NCBI Taxonomy" id="1069985"/>
    <lineage>
        <taxon>Bacteria</taxon>
        <taxon>Pseudomonadati</taxon>
        <taxon>Bacteroidota</taxon>
        <taxon>Sphingobacteriia</taxon>
        <taxon>Sphingobacteriales</taxon>
        <taxon>Sphingobacteriaceae</taxon>
        <taxon>Pedobacter</taxon>
    </lineage>
</organism>
<keyword evidence="1" id="KW-0812">Transmembrane</keyword>
<keyword evidence="4" id="KW-1185">Reference proteome</keyword>
<reference evidence="3 4" key="1">
    <citation type="submission" date="2014-10" db="EMBL/GenBank/DDBJ databases">
        <title>Pedobacter Kyungheensis.</title>
        <authorList>
            <person name="Anderson B.M."/>
            <person name="Newman J.D."/>
        </authorList>
    </citation>
    <scope>NUCLEOTIDE SEQUENCE [LARGE SCALE GENOMIC DNA]</scope>
    <source>
        <strain evidence="3 4">KACC 16221</strain>
    </source>
</reference>
<evidence type="ECO:0000256" key="1">
    <source>
        <dbReference type="SAM" id="Phobius"/>
    </source>
</evidence>
<dbReference type="Pfam" id="PF03703">
    <property type="entry name" value="bPH_2"/>
    <property type="match status" value="1"/>
</dbReference>
<evidence type="ECO:0000313" key="4">
    <source>
        <dbReference type="Proteomes" id="UP000031246"/>
    </source>
</evidence>
<gene>
    <name evidence="3" type="ORF">OC25_04030</name>
</gene>
<comment type="caution">
    <text evidence="3">The sequence shown here is derived from an EMBL/GenBank/DDBJ whole genome shotgun (WGS) entry which is preliminary data.</text>
</comment>
<dbReference type="EMBL" id="JSYN01000003">
    <property type="protein sequence ID" value="KIA96249.1"/>
    <property type="molecule type" value="Genomic_DNA"/>
</dbReference>
<dbReference type="Proteomes" id="UP000031246">
    <property type="component" value="Unassembled WGS sequence"/>
</dbReference>
<proteinExistence type="predicted"/>
<feature type="domain" description="YdbS-like PH" evidence="2">
    <location>
        <begin position="94"/>
        <end position="138"/>
    </location>
</feature>
<feature type="transmembrane region" description="Helical" evidence="1">
    <location>
        <begin position="37"/>
        <end position="58"/>
    </location>
</feature>
<evidence type="ECO:0000259" key="2">
    <source>
        <dbReference type="Pfam" id="PF03703"/>
    </source>
</evidence>
<dbReference type="OrthoDB" id="199424at2"/>
<feature type="transmembrane region" description="Helical" evidence="1">
    <location>
        <begin position="64"/>
        <end position="87"/>
    </location>
</feature>
<dbReference type="InterPro" id="IPR005182">
    <property type="entry name" value="YdbS-like_PH"/>
</dbReference>
<evidence type="ECO:0000313" key="3">
    <source>
        <dbReference type="EMBL" id="KIA96249.1"/>
    </source>
</evidence>
<accession>A0A0C1G7Z8</accession>
<sequence length="184" mass="20850">MTNYELENELKPNLSTGEKLIWAGKPKTGILFRTSDAFLVPFSLLWGGFAVFWETGVITTDAPFFFKLWGIPFVIMGLYITVGRFFIDAKKRANTVYGITSDRIIIKTGIFSREIKSLNIRTLSDITINQKSDNSGTIALGPTDFRNTMMQGIEWPGVKQPAALEFIEDVKNVYDQIINLQRQK</sequence>
<dbReference type="AlphaFoldDB" id="A0A0C1G7Z8"/>
<name>A0A0C1G7Z8_9SPHI</name>
<keyword evidence="1" id="KW-0472">Membrane</keyword>
<protein>
    <recommendedName>
        <fullName evidence="2">YdbS-like PH domain-containing protein</fullName>
    </recommendedName>
</protein>
<keyword evidence="1" id="KW-1133">Transmembrane helix</keyword>
<dbReference type="RefSeq" id="WP_039471995.1">
    <property type="nucleotide sequence ID" value="NZ_JSYN01000003.1"/>
</dbReference>